<dbReference type="EMBL" id="BMLS01000001">
    <property type="protein sequence ID" value="GGO65706.1"/>
    <property type="molecule type" value="Genomic_DNA"/>
</dbReference>
<dbReference type="Proteomes" id="UP000606935">
    <property type="component" value="Unassembled WGS sequence"/>
</dbReference>
<dbReference type="InterPro" id="IPR003494">
    <property type="entry name" value="SHS2_FtsA"/>
</dbReference>
<organism evidence="2 3">
    <name type="scientific">Bowmanella pacifica</name>
    <dbReference type="NCBI Taxonomy" id="502051"/>
    <lineage>
        <taxon>Bacteria</taxon>
        <taxon>Pseudomonadati</taxon>
        <taxon>Pseudomonadota</taxon>
        <taxon>Gammaproteobacteria</taxon>
        <taxon>Alteromonadales</taxon>
        <taxon>Alteromonadaceae</taxon>
        <taxon>Bowmanella</taxon>
    </lineage>
</organism>
<dbReference type="InterPro" id="IPR043129">
    <property type="entry name" value="ATPase_NBD"/>
</dbReference>
<evidence type="ECO:0000313" key="2">
    <source>
        <dbReference type="EMBL" id="GGO65706.1"/>
    </source>
</evidence>
<accession>A0A917YVN9</accession>
<dbReference type="PANTHER" id="PTHR32432">
    <property type="entry name" value="CELL DIVISION PROTEIN FTSA-RELATED"/>
    <property type="match status" value="1"/>
</dbReference>
<dbReference type="SMART" id="SM00842">
    <property type="entry name" value="FtsA"/>
    <property type="match status" value="1"/>
</dbReference>
<keyword evidence="3" id="KW-1185">Reference proteome</keyword>
<dbReference type="NCBIfam" id="TIGR01175">
    <property type="entry name" value="pilM"/>
    <property type="match status" value="1"/>
</dbReference>
<dbReference type="Gene3D" id="3.30.420.40">
    <property type="match status" value="2"/>
</dbReference>
<evidence type="ECO:0000259" key="1">
    <source>
        <dbReference type="SMART" id="SM00842"/>
    </source>
</evidence>
<proteinExistence type="predicted"/>
<evidence type="ECO:0000313" key="3">
    <source>
        <dbReference type="Proteomes" id="UP000606935"/>
    </source>
</evidence>
<gene>
    <name evidence="2" type="primary">pilM</name>
    <name evidence="2" type="ORF">GCM10010982_08140</name>
</gene>
<reference evidence="2" key="2">
    <citation type="submission" date="2020-09" db="EMBL/GenBank/DDBJ databases">
        <authorList>
            <person name="Sun Q."/>
            <person name="Zhou Y."/>
        </authorList>
    </citation>
    <scope>NUCLEOTIDE SEQUENCE</scope>
    <source>
        <strain evidence="2">CGMCC 1.7086</strain>
    </source>
</reference>
<reference evidence="2" key="1">
    <citation type="journal article" date="2014" name="Int. J. Syst. Evol. Microbiol.">
        <title>Complete genome sequence of Corynebacterium casei LMG S-19264T (=DSM 44701T), isolated from a smear-ripened cheese.</title>
        <authorList>
            <consortium name="US DOE Joint Genome Institute (JGI-PGF)"/>
            <person name="Walter F."/>
            <person name="Albersmeier A."/>
            <person name="Kalinowski J."/>
            <person name="Ruckert C."/>
        </authorList>
    </citation>
    <scope>NUCLEOTIDE SEQUENCE</scope>
    <source>
        <strain evidence="2">CGMCC 1.7086</strain>
    </source>
</reference>
<comment type="caution">
    <text evidence="2">The sequence shown here is derived from an EMBL/GenBank/DDBJ whole genome shotgun (WGS) entry which is preliminary data.</text>
</comment>
<dbReference type="PANTHER" id="PTHR32432:SF3">
    <property type="entry name" value="ETHANOLAMINE UTILIZATION PROTEIN EUTJ"/>
    <property type="match status" value="1"/>
</dbReference>
<sequence>MLENLFSKKMPAMLGLDIGTRSVKGVLLNSSGGQVQVIAHACESIVGNAFVDREIKDFDAVSNAIRKVKMALKTKCKNVASAVSGASVITKVVYMDPDQADHELEAQIEIEADSLIPYPLDEVYVDFEELGESKVHLGKVDVLLSAAHKDMIDSRVTLLRELEFEPKVMDVEGYALGTALLNYGPEQLPDVPLCCVNIGASQLLLTVVENDTVIYSKEHAFGMDSLVRDLALVYGMDLVEAEKQLMDNTLPDGWRQQNGAMYLANLQQQISRALQMYVSSTSRKPPQTLLICGGGANLPGIATELEQELSMQVSVFNPFSTMQIKNNKSEEGLQRMAPQLAIAVGLAHRSFTPWHI</sequence>
<dbReference type="CDD" id="cd24049">
    <property type="entry name" value="ASKHA_NBD_PilM"/>
    <property type="match status" value="1"/>
</dbReference>
<name>A0A917YVN9_9ALTE</name>
<dbReference type="PIRSF" id="PIRSF019169">
    <property type="entry name" value="PilM"/>
    <property type="match status" value="1"/>
</dbReference>
<feature type="domain" description="SHS2" evidence="1">
    <location>
        <begin position="13"/>
        <end position="180"/>
    </location>
</feature>
<dbReference type="Pfam" id="PF11104">
    <property type="entry name" value="PilM_2"/>
    <property type="match status" value="1"/>
</dbReference>
<dbReference type="AlphaFoldDB" id="A0A917YVN9"/>
<dbReference type="InterPro" id="IPR050696">
    <property type="entry name" value="FtsA/MreB"/>
</dbReference>
<dbReference type="InterPro" id="IPR005883">
    <property type="entry name" value="PilM"/>
</dbReference>
<dbReference type="SUPFAM" id="SSF53067">
    <property type="entry name" value="Actin-like ATPase domain"/>
    <property type="match status" value="2"/>
</dbReference>
<dbReference type="Gene3D" id="3.30.1490.300">
    <property type="match status" value="1"/>
</dbReference>
<dbReference type="GO" id="GO:0051301">
    <property type="term" value="P:cell division"/>
    <property type="evidence" value="ECO:0007669"/>
    <property type="project" value="InterPro"/>
</dbReference>
<protein>
    <submittedName>
        <fullName evidence="2">Pilus assembly protein PilM</fullName>
    </submittedName>
</protein>